<proteinExistence type="predicted"/>
<feature type="region of interest" description="Disordered" evidence="1">
    <location>
        <begin position="329"/>
        <end position="349"/>
    </location>
</feature>
<keyword evidence="2" id="KW-0812">Transmembrane</keyword>
<dbReference type="AlphaFoldDB" id="W7J0E5"/>
<feature type="transmembrane region" description="Helical" evidence="2">
    <location>
        <begin position="53"/>
        <end position="75"/>
    </location>
</feature>
<sequence>MSAGWGLAAATGFHDAAASDAYGFLVTALLGFGLYTSTRGIDIDEFRAHLRTVLIAVTLGVAAKVALIFAVLHAVGHDVKALLLAVAVAQIDPLSVAAMRAKSRMSEQGKALLAAWASFDDPVTVLLTAYLGAALLGPDFGAGTGGAAGFALSVAGNLALAAAVCWTWRRVGDRPRGAVGNAVVAAAVLVVAFLAVRYSLMLALALIGLVVRPDVGDALDRLAGAALYLGLGAIGAVLVTGIPVGTGVVLGVAAFAAQFVVAYAVTAHRHWRRDRLRLALGQQNGLTAVILALLLEPAYPGAAATVAVAVVVVNLLHLSTNAAHDHLARPRLEADRRDRRVPATPVLEG</sequence>
<dbReference type="PATRIC" id="fig|909613.9.peg.5107"/>
<keyword evidence="4" id="KW-1185">Reference proteome</keyword>
<evidence type="ECO:0000256" key="1">
    <source>
        <dbReference type="SAM" id="MobiDB-lite"/>
    </source>
</evidence>
<comment type="caution">
    <text evidence="3">The sequence shown here is derived from an EMBL/GenBank/DDBJ whole genome shotgun (WGS) entry which is preliminary data.</text>
</comment>
<feature type="transmembrane region" description="Helical" evidence="2">
    <location>
        <begin position="178"/>
        <end position="211"/>
    </location>
</feature>
<feature type="transmembrane region" description="Helical" evidence="2">
    <location>
        <begin position="111"/>
        <end position="135"/>
    </location>
</feature>
<evidence type="ECO:0000313" key="3">
    <source>
        <dbReference type="EMBL" id="EWC59569.1"/>
    </source>
</evidence>
<evidence type="ECO:0008006" key="5">
    <source>
        <dbReference type="Google" id="ProtNLM"/>
    </source>
</evidence>
<feature type="transmembrane region" description="Helical" evidence="2">
    <location>
        <begin position="301"/>
        <end position="319"/>
    </location>
</feature>
<reference evidence="3 4" key="1">
    <citation type="journal article" date="2014" name="Genome Announc.">
        <title>Draft Genome Sequence of the Antitrypanosomally Active Sponge-Associated Bacterium Actinokineospora sp. Strain EG49.</title>
        <authorList>
            <person name="Harjes J."/>
            <person name="Ryu T."/>
            <person name="Abdelmohsen U.R."/>
            <person name="Moitinho-Silva L."/>
            <person name="Horn H."/>
            <person name="Ravasi T."/>
            <person name="Hentschel U."/>
        </authorList>
    </citation>
    <scope>NUCLEOTIDE SEQUENCE [LARGE SCALE GENOMIC DNA]</scope>
    <source>
        <strain evidence="3 4">EG49</strain>
    </source>
</reference>
<evidence type="ECO:0000256" key="2">
    <source>
        <dbReference type="SAM" id="Phobius"/>
    </source>
</evidence>
<keyword evidence="2" id="KW-1133">Transmembrane helix</keyword>
<accession>W7J0E5</accession>
<feature type="transmembrane region" description="Helical" evidence="2">
    <location>
        <begin position="231"/>
        <end position="264"/>
    </location>
</feature>
<organism evidence="3 4">
    <name type="scientific">Actinokineospora spheciospongiae</name>
    <dbReference type="NCBI Taxonomy" id="909613"/>
    <lineage>
        <taxon>Bacteria</taxon>
        <taxon>Bacillati</taxon>
        <taxon>Actinomycetota</taxon>
        <taxon>Actinomycetes</taxon>
        <taxon>Pseudonocardiales</taxon>
        <taxon>Pseudonocardiaceae</taxon>
        <taxon>Actinokineospora</taxon>
    </lineage>
</organism>
<feature type="compositionally biased region" description="Basic and acidic residues" evidence="1">
    <location>
        <begin position="329"/>
        <end position="341"/>
    </location>
</feature>
<dbReference type="eggNOG" id="COG0025">
    <property type="taxonomic scope" value="Bacteria"/>
</dbReference>
<dbReference type="Proteomes" id="UP000019277">
    <property type="component" value="Unassembled WGS sequence"/>
</dbReference>
<name>W7J0E5_9PSEU</name>
<dbReference type="STRING" id="909613.UO65_5110"/>
<dbReference type="EMBL" id="AYXG01000197">
    <property type="protein sequence ID" value="EWC59569.1"/>
    <property type="molecule type" value="Genomic_DNA"/>
</dbReference>
<gene>
    <name evidence="3" type="ORF">UO65_5110</name>
</gene>
<feature type="transmembrane region" description="Helical" evidence="2">
    <location>
        <begin position="21"/>
        <end position="41"/>
    </location>
</feature>
<feature type="transmembrane region" description="Helical" evidence="2">
    <location>
        <begin position="147"/>
        <end position="166"/>
    </location>
</feature>
<protein>
    <recommendedName>
        <fullName evidence="5">Cation/H+ exchanger domain-containing protein</fullName>
    </recommendedName>
</protein>
<feature type="transmembrane region" description="Helical" evidence="2">
    <location>
        <begin position="81"/>
        <end position="99"/>
    </location>
</feature>
<evidence type="ECO:0000313" key="4">
    <source>
        <dbReference type="Proteomes" id="UP000019277"/>
    </source>
</evidence>
<keyword evidence="2" id="KW-0472">Membrane</keyword>